<evidence type="ECO:0000256" key="2">
    <source>
        <dbReference type="PIRNR" id="PIRNR029950"/>
    </source>
</evidence>
<dbReference type="EC" id="3.1.-.-" evidence="2"/>
<comment type="function">
    <text evidence="2">CRISPR (clustered regularly interspaced short palindromic repeat) is an adaptive immune system that provides protection against mobile genetic elements (viruses, transposable elements and conjugative plasmids). CRISPR clusters contain spacers, sequences complementary to antecedent mobile elements, and target invading nucleic acids. CRISPR clusters are transcribed and processed into CRISPR RNA (crRNA).</text>
</comment>
<accession>A0A9D2HG12</accession>
<dbReference type="GO" id="GO:0043571">
    <property type="term" value="P:maintenance of CRISPR repeat elements"/>
    <property type="evidence" value="ECO:0007669"/>
    <property type="project" value="UniProtKB-UniRule"/>
</dbReference>
<keyword evidence="2" id="KW-0255">Endonuclease</keyword>
<name>A0A9D2HG12_9BACT</name>
<gene>
    <name evidence="3" type="primary">cas5c</name>
    <name evidence="3" type="ORF">H9962_08215</name>
</gene>
<dbReference type="InterPro" id="IPR010155">
    <property type="entry name" value="CRISPR-assoc_prot_Cas5d"/>
</dbReference>
<dbReference type="Proteomes" id="UP000824225">
    <property type="component" value="Unassembled WGS sequence"/>
</dbReference>
<keyword evidence="2" id="KW-0378">Hydrolase</keyword>
<dbReference type="AlphaFoldDB" id="A0A9D2HG12"/>
<comment type="caution">
    <text evidence="3">The sequence shown here is derived from an EMBL/GenBank/DDBJ whole genome shotgun (WGS) entry which is preliminary data.</text>
</comment>
<dbReference type="NCBIfam" id="TIGR02593">
    <property type="entry name" value="CRISPR_cas5"/>
    <property type="match status" value="1"/>
</dbReference>
<comment type="similarity">
    <text evidence="2">Belongs to the CRISPR-associated protein Cas5 family. Subtype I-C/Dvulg subfamily.</text>
</comment>
<evidence type="ECO:0000313" key="4">
    <source>
        <dbReference type="Proteomes" id="UP000824225"/>
    </source>
</evidence>
<dbReference type="PIRSF" id="PIRSF029950">
    <property type="entry name" value="Cas_CT1134"/>
    <property type="match status" value="1"/>
</dbReference>
<evidence type="ECO:0000313" key="3">
    <source>
        <dbReference type="EMBL" id="HJA09155.1"/>
    </source>
</evidence>
<dbReference type="CDD" id="cd09752">
    <property type="entry name" value="Cas5_I-C"/>
    <property type="match status" value="1"/>
</dbReference>
<dbReference type="GO" id="GO:0016787">
    <property type="term" value="F:hydrolase activity"/>
    <property type="evidence" value="ECO:0007669"/>
    <property type="project" value="UniProtKB-KW"/>
</dbReference>
<keyword evidence="1 2" id="KW-0051">Antiviral defense</keyword>
<dbReference type="Gene3D" id="3.30.70.2660">
    <property type="match status" value="1"/>
</dbReference>
<dbReference type="GO" id="GO:0003723">
    <property type="term" value="F:RNA binding"/>
    <property type="evidence" value="ECO:0007669"/>
    <property type="project" value="UniProtKB-UniRule"/>
</dbReference>
<keyword evidence="2" id="KW-0540">Nuclease</keyword>
<evidence type="ECO:0000256" key="1">
    <source>
        <dbReference type="ARBA" id="ARBA00023118"/>
    </source>
</evidence>
<dbReference type="EMBL" id="DXAN01000026">
    <property type="protein sequence ID" value="HJA09155.1"/>
    <property type="molecule type" value="Genomic_DNA"/>
</dbReference>
<protein>
    <recommendedName>
        <fullName evidence="2">pre-crRNA processing endonuclease</fullName>
        <ecNumber evidence="2">3.1.-.-</ecNumber>
    </recommendedName>
</protein>
<dbReference type="GO" id="GO:0051607">
    <property type="term" value="P:defense response to virus"/>
    <property type="evidence" value="ECO:0007669"/>
    <property type="project" value="UniProtKB-UniRule"/>
</dbReference>
<dbReference type="InterPro" id="IPR013422">
    <property type="entry name" value="CRISPR-assoc_prot_Cas5_N"/>
</dbReference>
<dbReference type="Pfam" id="PF09704">
    <property type="entry name" value="Cas_Cas5d"/>
    <property type="match status" value="1"/>
</dbReference>
<proteinExistence type="inferred from homology"/>
<keyword evidence="2" id="KW-0694">RNA-binding</keyword>
<reference evidence="3" key="2">
    <citation type="submission" date="2021-04" db="EMBL/GenBank/DDBJ databases">
        <authorList>
            <person name="Gilroy R."/>
        </authorList>
    </citation>
    <scope>NUCLEOTIDE SEQUENCE</scope>
    <source>
        <strain evidence="3">CHK186-16707</strain>
    </source>
</reference>
<organism evidence="3 4">
    <name type="scientific">Candidatus Mailhella merdigallinarum</name>
    <dbReference type="NCBI Taxonomy" id="2838658"/>
    <lineage>
        <taxon>Bacteria</taxon>
        <taxon>Pseudomonadati</taxon>
        <taxon>Thermodesulfobacteriota</taxon>
        <taxon>Desulfovibrionia</taxon>
        <taxon>Desulfovibrionales</taxon>
        <taxon>Desulfovibrionaceae</taxon>
        <taxon>Mailhella</taxon>
    </lineage>
</organism>
<dbReference type="InterPro" id="IPR021124">
    <property type="entry name" value="CRISPR-assoc_prot_Cas5"/>
</dbReference>
<reference evidence="3" key="1">
    <citation type="journal article" date="2021" name="PeerJ">
        <title>Extensive microbial diversity within the chicken gut microbiome revealed by metagenomics and culture.</title>
        <authorList>
            <person name="Gilroy R."/>
            <person name="Ravi A."/>
            <person name="Getino M."/>
            <person name="Pursley I."/>
            <person name="Horton D.L."/>
            <person name="Alikhan N.F."/>
            <person name="Baker D."/>
            <person name="Gharbi K."/>
            <person name="Hall N."/>
            <person name="Watson M."/>
            <person name="Adriaenssens E.M."/>
            <person name="Foster-Nyarko E."/>
            <person name="Jarju S."/>
            <person name="Secka A."/>
            <person name="Antonio M."/>
            <person name="Oren A."/>
            <person name="Chaudhuri R.R."/>
            <person name="La Ragione R."/>
            <person name="Hildebrand F."/>
            <person name="Pallen M.J."/>
        </authorList>
    </citation>
    <scope>NUCLEOTIDE SEQUENCE</scope>
    <source>
        <strain evidence="3">CHK186-16707</strain>
    </source>
</reference>
<dbReference type="GO" id="GO:0004519">
    <property type="term" value="F:endonuclease activity"/>
    <property type="evidence" value="ECO:0007669"/>
    <property type="project" value="UniProtKB-UniRule"/>
</dbReference>
<dbReference type="NCBIfam" id="TIGR01876">
    <property type="entry name" value="cas_Cas5d"/>
    <property type="match status" value="1"/>
</dbReference>
<sequence length="225" mass="25785">MKGVRLKVWGDYALFTRPENKAERMSYDVPTPSAARGILEAIHWKPAIRWVVDRIHVLNPIVFDSVRRNEVSRKGPTASTIKSAAKNGSVLVQHIEEIRQRQQRASLVLRHVAYIIEAHFEMTERAGAGDNEGKHIDMFRRRAKNGECFQQPCLGCREFPAYFSLLENKDIPPSALANDAPRDLGLMLYDIDFTRGMKPIFYRPKLENGIVDVARWREETLCLPI</sequence>